<accession>A0AAN9QI15</accession>
<keyword evidence="1" id="KW-1133">Transmembrane helix</keyword>
<gene>
    <name evidence="2" type="ORF">VNO77_18859</name>
</gene>
<organism evidence="2 3">
    <name type="scientific">Canavalia gladiata</name>
    <name type="common">Sword bean</name>
    <name type="synonym">Dolichos gladiatus</name>
    <dbReference type="NCBI Taxonomy" id="3824"/>
    <lineage>
        <taxon>Eukaryota</taxon>
        <taxon>Viridiplantae</taxon>
        <taxon>Streptophyta</taxon>
        <taxon>Embryophyta</taxon>
        <taxon>Tracheophyta</taxon>
        <taxon>Spermatophyta</taxon>
        <taxon>Magnoliopsida</taxon>
        <taxon>eudicotyledons</taxon>
        <taxon>Gunneridae</taxon>
        <taxon>Pentapetalae</taxon>
        <taxon>rosids</taxon>
        <taxon>fabids</taxon>
        <taxon>Fabales</taxon>
        <taxon>Fabaceae</taxon>
        <taxon>Papilionoideae</taxon>
        <taxon>50 kb inversion clade</taxon>
        <taxon>NPAAA clade</taxon>
        <taxon>indigoferoid/millettioid clade</taxon>
        <taxon>Phaseoleae</taxon>
        <taxon>Canavalia</taxon>
    </lineage>
</organism>
<keyword evidence="3" id="KW-1185">Reference proteome</keyword>
<protein>
    <submittedName>
        <fullName evidence="2">Uncharacterized protein</fullName>
    </submittedName>
</protein>
<evidence type="ECO:0000313" key="2">
    <source>
        <dbReference type="EMBL" id="KAK7338255.1"/>
    </source>
</evidence>
<dbReference type="EMBL" id="JAYMYQ010000004">
    <property type="protein sequence ID" value="KAK7338255.1"/>
    <property type="molecule type" value="Genomic_DNA"/>
</dbReference>
<proteinExistence type="predicted"/>
<name>A0AAN9QI15_CANGL</name>
<keyword evidence="1" id="KW-0472">Membrane</keyword>
<comment type="caution">
    <text evidence="2">The sequence shown here is derived from an EMBL/GenBank/DDBJ whole genome shotgun (WGS) entry which is preliminary data.</text>
</comment>
<dbReference type="Proteomes" id="UP001367508">
    <property type="component" value="Unassembled WGS sequence"/>
</dbReference>
<keyword evidence="1" id="KW-0812">Transmembrane</keyword>
<dbReference type="AlphaFoldDB" id="A0AAN9QI15"/>
<feature type="transmembrane region" description="Helical" evidence="1">
    <location>
        <begin position="117"/>
        <end position="138"/>
    </location>
</feature>
<evidence type="ECO:0000313" key="3">
    <source>
        <dbReference type="Proteomes" id="UP001367508"/>
    </source>
</evidence>
<sequence length="161" mass="18444">MGSWETTEKHLISCKHTFRCVKMNILRNSADISLVFKLSEMTMQNGVLCYARLSPFKVSSKHALWEKHTDVFKWSGPVRRTCLWYVLLSHWSRLIESNRPPLPPIYRLVFKNSRTGYGATIVGAAILLLATLSTLKLAENSLIGLPSYDVDRRLMHELLLP</sequence>
<reference evidence="2 3" key="1">
    <citation type="submission" date="2024-01" db="EMBL/GenBank/DDBJ databases">
        <title>The genomes of 5 underutilized Papilionoideae crops provide insights into root nodulation and disease resistanc.</title>
        <authorList>
            <person name="Jiang F."/>
        </authorList>
    </citation>
    <scope>NUCLEOTIDE SEQUENCE [LARGE SCALE GENOMIC DNA]</scope>
    <source>
        <strain evidence="2">LVBAO_FW01</strain>
        <tissue evidence="2">Leaves</tissue>
    </source>
</reference>
<evidence type="ECO:0000256" key="1">
    <source>
        <dbReference type="SAM" id="Phobius"/>
    </source>
</evidence>